<dbReference type="Proteomes" id="UP001210809">
    <property type="component" value="Unassembled WGS sequence"/>
</dbReference>
<evidence type="ECO:0000256" key="2">
    <source>
        <dbReference type="ARBA" id="ARBA00023210"/>
    </source>
</evidence>
<name>A0AAW6D3H2_9FIRM</name>
<dbReference type="GO" id="GO:0030435">
    <property type="term" value="P:sporulation resulting in formation of a cellular spore"/>
    <property type="evidence" value="ECO:0007669"/>
    <property type="project" value="InterPro"/>
</dbReference>
<keyword evidence="1" id="KW-0132">Cell division</keyword>
<evidence type="ECO:0000313" key="4">
    <source>
        <dbReference type="EMBL" id="MDB8004763.1"/>
    </source>
</evidence>
<dbReference type="InterPro" id="IPR036751">
    <property type="entry name" value="SpoVG_sf"/>
</dbReference>
<evidence type="ECO:0000313" key="5">
    <source>
        <dbReference type="Proteomes" id="UP001210809"/>
    </source>
</evidence>
<dbReference type="Gene3D" id="3.30.1120.40">
    <property type="entry name" value="Stage V sporulation protein G"/>
    <property type="match status" value="2"/>
</dbReference>
<accession>A0AAW6D3H2</accession>
<dbReference type="PANTHER" id="PTHR38429:SF1">
    <property type="entry name" value="SEPTATION PROTEIN SPOVG-RELATED"/>
    <property type="match status" value="1"/>
</dbReference>
<organism evidence="4 5">
    <name type="scientific">[Eubacterium] siraeum</name>
    <dbReference type="NCBI Taxonomy" id="39492"/>
    <lineage>
        <taxon>Bacteria</taxon>
        <taxon>Bacillati</taxon>
        <taxon>Bacillota</taxon>
        <taxon>Clostridia</taxon>
        <taxon>Eubacteriales</taxon>
        <taxon>Oscillospiraceae</taxon>
        <taxon>Oscillospiraceae incertae sedis</taxon>
    </lineage>
</organism>
<dbReference type="InterPro" id="IPR007170">
    <property type="entry name" value="SpoVG"/>
</dbReference>
<keyword evidence="3" id="KW-0131">Cell cycle</keyword>
<dbReference type="SUPFAM" id="SSF160537">
    <property type="entry name" value="SpoVG-like"/>
    <property type="match status" value="2"/>
</dbReference>
<protein>
    <submittedName>
        <fullName evidence="4">Uncharacterized protein</fullName>
    </submittedName>
</protein>
<dbReference type="EMBL" id="JAQLXW010000020">
    <property type="protein sequence ID" value="MDB8004763.1"/>
    <property type="molecule type" value="Genomic_DNA"/>
</dbReference>
<evidence type="ECO:0000256" key="1">
    <source>
        <dbReference type="ARBA" id="ARBA00022618"/>
    </source>
</evidence>
<dbReference type="GO" id="GO:0000917">
    <property type="term" value="P:division septum assembly"/>
    <property type="evidence" value="ECO:0007669"/>
    <property type="project" value="UniProtKB-KW"/>
</dbReference>
<keyword evidence="2" id="KW-0717">Septation</keyword>
<proteinExistence type="predicted"/>
<evidence type="ECO:0000256" key="3">
    <source>
        <dbReference type="ARBA" id="ARBA00023306"/>
    </source>
</evidence>
<comment type="caution">
    <text evidence="4">The sequence shown here is derived from an EMBL/GenBank/DDBJ whole genome shotgun (WGS) entry which is preliminary data.</text>
</comment>
<gene>
    <name evidence="4" type="ORF">PNE09_11925</name>
</gene>
<dbReference type="PANTHER" id="PTHR38429">
    <property type="entry name" value="SEPTATION PROTEIN SPOVG-RELATED"/>
    <property type="match status" value="1"/>
</dbReference>
<sequence>MLHKIRSRAYLTGNDSVLAVADVNIDDAVIIRDCRLLKSADGNIEAQLPQIKNKDGTYTQTVQLINYQSVLMKSLKASIFEAYTNALKGNPPVSKEKTFEMEKEQFELQRQGIKAEIRRINLPDCPALKAIADITIDNWLVVRNIRLVAAEKDGKIKPVMPQKSLPDGTRCDRVAIKDDTLLEKIRTATTQLYMRHDVPQQSAIAKADDMYMFP</sequence>
<dbReference type="AlphaFoldDB" id="A0AAW6D3H2"/>
<reference evidence="4" key="1">
    <citation type="submission" date="2023-01" db="EMBL/GenBank/DDBJ databases">
        <title>Human gut microbiome strain richness.</title>
        <authorList>
            <person name="Chen-Liaw A."/>
        </authorList>
    </citation>
    <scope>NUCLEOTIDE SEQUENCE</scope>
    <source>
        <strain evidence="4">1001283st1_G1_1001283B150217_161031</strain>
    </source>
</reference>